<dbReference type="InterPro" id="IPR002401">
    <property type="entry name" value="Cyt_P450_E_grp-I"/>
</dbReference>
<dbReference type="AlphaFoldDB" id="A0A292Q4N1"/>
<dbReference type="Proteomes" id="UP001412239">
    <property type="component" value="Unassembled WGS sequence"/>
</dbReference>
<dbReference type="PANTHER" id="PTHR46300:SF1">
    <property type="entry name" value="P450, PUTATIVE (EUROFUNG)-RELATED"/>
    <property type="match status" value="1"/>
</dbReference>
<comment type="cofactor">
    <cofactor evidence="1 8">
        <name>heme</name>
        <dbReference type="ChEBI" id="CHEBI:30413"/>
    </cofactor>
</comment>
<sequence length="529" mass="60606">MSLTQTIFSLPGGSTAALILLVLSAGILAQQLFRGKDPLPLPPGPPRLPIVGNSFQIPLINPWRKQAEWTKQYGPIYRLKLGKDTVIVLGTQKAARDLLEKRSKIYSSRPRSVMAGENVSRGKQSLIHPSYVEIILMKCDKWRMHRRLQGQVINQNIVNKYKGFQDLESIQLIKELVDRPEGFFDSFHRYNSSVIFALAYGKRMPRGDEEDVVAIDEITSNFLYSARLGTWIVDSFPLLNYLPTFVAPWKRIGDNFYNWAEKMHTFNRDEALQRKGWNWTKEIARTKEAQNVSPLELAFMVGFLYEAGSDSTTIALEIFILALLKHPEALKRAQEELDRVVGPDRLPTFDDKDNLPYVCNCVDEVLRWRSPSAGGVPHVVEEDDEYMGYRIPKGAIVVGNLWSIHQDPEAYPNPTKFMPERWDDRENVHYGFGFGRRACPGRHISSNSLFVNYARILWGFNVEYAKNSDGTVIPVDEWNMTQGFMSRPVRYKASITPRDAKRVEVIDRAWKGAEMQLQDMSNILKIEDF</sequence>
<protein>
    <recommendedName>
        <fullName evidence="12">Cytochrome P450</fullName>
    </recommendedName>
</protein>
<keyword evidence="7 9" id="KW-0503">Monooxygenase</keyword>
<dbReference type="SUPFAM" id="SSF48264">
    <property type="entry name" value="Cytochrome P450"/>
    <property type="match status" value="1"/>
</dbReference>
<dbReference type="PROSITE" id="PS00086">
    <property type="entry name" value="CYTOCHROME_P450"/>
    <property type="match status" value="1"/>
</dbReference>
<evidence type="ECO:0000256" key="8">
    <source>
        <dbReference type="PIRSR" id="PIRSR602401-1"/>
    </source>
</evidence>
<proteinExistence type="inferred from homology"/>
<evidence type="ECO:0000256" key="9">
    <source>
        <dbReference type="RuleBase" id="RU000461"/>
    </source>
</evidence>
<dbReference type="InterPro" id="IPR001128">
    <property type="entry name" value="Cyt_P450"/>
</dbReference>
<dbReference type="InterPro" id="IPR036396">
    <property type="entry name" value="Cyt_P450_sf"/>
</dbReference>
<evidence type="ECO:0000256" key="6">
    <source>
        <dbReference type="ARBA" id="ARBA00023004"/>
    </source>
</evidence>
<dbReference type="EMBL" id="LN890968">
    <property type="protein sequence ID" value="CUS13703.1"/>
    <property type="molecule type" value="Genomic_DNA"/>
</dbReference>
<evidence type="ECO:0000256" key="1">
    <source>
        <dbReference type="ARBA" id="ARBA00001971"/>
    </source>
</evidence>
<organism evidence="10 11">
    <name type="scientific">Tuber aestivum</name>
    <name type="common">summer truffle</name>
    <dbReference type="NCBI Taxonomy" id="59557"/>
    <lineage>
        <taxon>Eukaryota</taxon>
        <taxon>Fungi</taxon>
        <taxon>Dikarya</taxon>
        <taxon>Ascomycota</taxon>
        <taxon>Pezizomycotina</taxon>
        <taxon>Pezizomycetes</taxon>
        <taxon>Pezizales</taxon>
        <taxon>Tuberaceae</taxon>
        <taxon>Tuber</taxon>
    </lineage>
</organism>
<keyword evidence="4 8" id="KW-0479">Metal-binding</keyword>
<accession>A0A292Q4N1</accession>
<evidence type="ECO:0000313" key="11">
    <source>
        <dbReference type="Proteomes" id="UP001412239"/>
    </source>
</evidence>
<keyword evidence="5 9" id="KW-0560">Oxidoreductase</keyword>
<dbReference type="GO" id="GO:0005506">
    <property type="term" value="F:iron ion binding"/>
    <property type="evidence" value="ECO:0007669"/>
    <property type="project" value="InterPro"/>
</dbReference>
<dbReference type="GO" id="GO:0004497">
    <property type="term" value="F:monooxygenase activity"/>
    <property type="evidence" value="ECO:0007669"/>
    <property type="project" value="UniProtKB-KW"/>
</dbReference>
<dbReference type="PRINTS" id="PR00463">
    <property type="entry name" value="EP450I"/>
</dbReference>
<evidence type="ECO:0000313" key="10">
    <source>
        <dbReference type="EMBL" id="CUS13703.1"/>
    </source>
</evidence>
<name>A0A292Q4N1_9PEZI</name>
<dbReference type="InterPro" id="IPR017972">
    <property type="entry name" value="Cyt_P450_CS"/>
</dbReference>
<evidence type="ECO:0000256" key="5">
    <source>
        <dbReference type="ARBA" id="ARBA00023002"/>
    </source>
</evidence>
<evidence type="ECO:0000256" key="7">
    <source>
        <dbReference type="ARBA" id="ARBA00023033"/>
    </source>
</evidence>
<evidence type="ECO:0000256" key="3">
    <source>
        <dbReference type="ARBA" id="ARBA00022617"/>
    </source>
</evidence>
<gene>
    <name evidence="10" type="ORF">GSTUAT00002228001</name>
</gene>
<dbReference type="GO" id="GO:0020037">
    <property type="term" value="F:heme binding"/>
    <property type="evidence" value="ECO:0007669"/>
    <property type="project" value="InterPro"/>
</dbReference>
<evidence type="ECO:0000256" key="4">
    <source>
        <dbReference type="ARBA" id="ARBA00022723"/>
    </source>
</evidence>
<dbReference type="CDD" id="cd11065">
    <property type="entry name" value="CYP64-like"/>
    <property type="match status" value="1"/>
</dbReference>
<keyword evidence="11" id="KW-1185">Reference proteome</keyword>
<keyword evidence="3 8" id="KW-0349">Heme</keyword>
<dbReference type="PANTHER" id="PTHR46300">
    <property type="entry name" value="P450, PUTATIVE (EUROFUNG)-RELATED-RELATED"/>
    <property type="match status" value="1"/>
</dbReference>
<feature type="binding site" description="axial binding residue" evidence="8">
    <location>
        <position position="439"/>
    </location>
    <ligand>
        <name>heme</name>
        <dbReference type="ChEBI" id="CHEBI:30413"/>
    </ligand>
    <ligandPart>
        <name>Fe</name>
        <dbReference type="ChEBI" id="CHEBI:18248"/>
    </ligandPart>
</feature>
<dbReference type="Gene3D" id="1.10.630.10">
    <property type="entry name" value="Cytochrome P450"/>
    <property type="match status" value="1"/>
</dbReference>
<comment type="similarity">
    <text evidence="2 9">Belongs to the cytochrome P450 family.</text>
</comment>
<dbReference type="GO" id="GO:0016705">
    <property type="term" value="F:oxidoreductase activity, acting on paired donors, with incorporation or reduction of molecular oxygen"/>
    <property type="evidence" value="ECO:0007669"/>
    <property type="project" value="InterPro"/>
</dbReference>
<evidence type="ECO:0000256" key="2">
    <source>
        <dbReference type="ARBA" id="ARBA00010617"/>
    </source>
</evidence>
<evidence type="ECO:0008006" key="12">
    <source>
        <dbReference type="Google" id="ProtNLM"/>
    </source>
</evidence>
<dbReference type="InterPro" id="IPR050364">
    <property type="entry name" value="Cytochrome_P450_fung"/>
</dbReference>
<dbReference type="Pfam" id="PF00067">
    <property type="entry name" value="p450"/>
    <property type="match status" value="1"/>
</dbReference>
<reference evidence="10" key="1">
    <citation type="submission" date="2015-10" db="EMBL/GenBank/DDBJ databases">
        <authorList>
            <person name="Regsiter A."/>
            <person name="william w."/>
        </authorList>
    </citation>
    <scope>NUCLEOTIDE SEQUENCE</scope>
    <source>
        <strain evidence="10">Montdore</strain>
    </source>
</reference>
<keyword evidence="6 8" id="KW-0408">Iron</keyword>